<feature type="region of interest" description="Disordered" evidence="9">
    <location>
        <begin position="1"/>
        <end position="183"/>
    </location>
</feature>
<evidence type="ECO:0000313" key="11">
    <source>
        <dbReference type="EMBL" id="KAK0507893.1"/>
    </source>
</evidence>
<dbReference type="GO" id="GO:0005886">
    <property type="term" value="C:plasma membrane"/>
    <property type="evidence" value="ECO:0007669"/>
    <property type="project" value="UniProtKB-SubCell"/>
</dbReference>
<proteinExistence type="inferred from homology"/>
<evidence type="ECO:0000313" key="12">
    <source>
        <dbReference type="Proteomes" id="UP001166286"/>
    </source>
</evidence>
<evidence type="ECO:0000256" key="7">
    <source>
        <dbReference type="ARBA" id="ARBA00035120"/>
    </source>
</evidence>
<feature type="compositionally biased region" description="Polar residues" evidence="9">
    <location>
        <begin position="54"/>
        <end position="76"/>
    </location>
</feature>
<keyword evidence="5 10" id="KW-1133">Transmembrane helix</keyword>
<evidence type="ECO:0008006" key="13">
    <source>
        <dbReference type="Google" id="ProtNLM"/>
    </source>
</evidence>
<reference evidence="11" key="1">
    <citation type="submission" date="2023-03" db="EMBL/GenBank/DDBJ databases">
        <title>Complete genome of Cladonia borealis.</title>
        <authorList>
            <person name="Park H."/>
        </authorList>
    </citation>
    <scope>NUCLEOTIDE SEQUENCE</scope>
    <source>
        <strain evidence="11">ANT050790</strain>
    </source>
</reference>
<feature type="region of interest" description="Disordered" evidence="9">
    <location>
        <begin position="257"/>
        <end position="277"/>
    </location>
</feature>
<comment type="function">
    <text evidence="1">Fluoride channel required for the rapid expulsion of cytoplasmic fluoride.</text>
</comment>
<feature type="transmembrane region" description="Helical" evidence="10">
    <location>
        <begin position="525"/>
        <end position="547"/>
    </location>
</feature>
<dbReference type="PANTHER" id="PTHR28259:SF1">
    <property type="entry name" value="FLUORIDE EXPORT PROTEIN 1-RELATED"/>
    <property type="match status" value="1"/>
</dbReference>
<dbReference type="InterPro" id="IPR003691">
    <property type="entry name" value="FluC"/>
</dbReference>
<feature type="transmembrane region" description="Helical" evidence="10">
    <location>
        <begin position="191"/>
        <end position="210"/>
    </location>
</feature>
<evidence type="ECO:0000256" key="3">
    <source>
        <dbReference type="ARBA" id="ARBA00022475"/>
    </source>
</evidence>
<name>A0AA39QUC4_9LECA</name>
<feature type="compositionally biased region" description="Basic and acidic residues" evidence="9">
    <location>
        <begin position="117"/>
        <end position="129"/>
    </location>
</feature>
<keyword evidence="4 10" id="KW-0812">Transmembrane</keyword>
<feature type="compositionally biased region" description="Basic residues" evidence="9">
    <location>
        <begin position="268"/>
        <end position="277"/>
    </location>
</feature>
<evidence type="ECO:0000256" key="8">
    <source>
        <dbReference type="ARBA" id="ARBA00035585"/>
    </source>
</evidence>
<evidence type="ECO:0000256" key="10">
    <source>
        <dbReference type="SAM" id="Phobius"/>
    </source>
</evidence>
<keyword evidence="6 10" id="KW-0472">Membrane</keyword>
<feature type="transmembrane region" description="Helical" evidence="10">
    <location>
        <begin position="431"/>
        <end position="449"/>
    </location>
</feature>
<dbReference type="Proteomes" id="UP001166286">
    <property type="component" value="Unassembled WGS sequence"/>
</dbReference>
<dbReference type="PANTHER" id="PTHR28259">
    <property type="entry name" value="FLUORIDE EXPORT PROTEIN 1-RELATED"/>
    <property type="match status" value="1"/>
</dbReference>
<dbReference type="AlphaFoldDB" id="A0AA39QUC4"/>
<feature type="transmembrane region" description="Helical" evidence="10">
    <location>
        <begin position="287"/>
        <end position="307"/>
    </location>
</feature>
<dbReference type="GO" id="GO:1903425">
    <property type="term" value="F:fluoride transmembrane transporter activity"/>
    <property type="evidence" value="ECO:0007669"/>
    <property type="project" value="TreeGrafter"/>
</dbReference>
<evidence type="ECO:0000256" key="9">
    <source>
        <dbReference type="SAM" id="MobiDB-lite"/>
    </source>
</evidence>
<feature type="transmembrane region" description="Helical" evidence="10">
    <location>
        <begin position="392"/>
        <end position="411"/>
    </location>
</feature>
<evidence type="ECO:0000256" key="4">
    <source>
        <dbReference type="ARBA" id="ARBA00022692"/>
    </source>
</evidence>
<evidence type="ECO:0000256" key="5">
    <source>
        <dbReference type="ARBA" id="ARBA00022989"/>
    </source>
</evidence>
<comment type="subcellular location">
    <subcellularLocation>
        <location evidence="2">Cell membrane</location>
        <topology evidence="2">Multi-pass membrane protein</topology>
    </subcellularLocation>
</comment>
<evidence type="ECO:0000256" key="1">
    <source>
        <dbReference type="ARBA" id="ARBA00002598"/>
    </source>
</evidence>
<comment type="similarity">
    <text evidence="7">Belongs to the fluoride channel Fluc/FEX (TC 1.A.43) family.</text>
</comment>
<evidence type="ECO:0000256" key="2">
    <source>
        <dbReference type="ARBA" id="ARBA00004651"/>
    </source>
</evidence>
<feature type="transmembrane region" description="Helical" evidence="10">
    <location>
        <begin position="222"/>
        <end position="240"/>
    </location>
</feature>
<comment type="catalytic activity">
    <reaction evidence="8">
        <text>fluoride(in) = fluoride(out)</text>
        <dbReference type="Rhea" id="RHEA:76159"/>
        <dbReference type="ChEBI" id="CHEBI:17051"/>
    </reaction>
    <physiologicalReaction direction="left-to-right" evidence="8">
        <dbReference type="Rhea" id="RHEA:76160"/>
    </physiologicalReaction>
</comment>
<feature type="compositionally biased region" description="Polar residues" evidence="9">
    <location>
        <begin position="1"/>
        <end position="10"/>
    </location>
</feature>
<sequence>MVSGQRSKTTQDNEESEGVAPAGEQTAESRRARLWLGYSEDNLRNRDNLGTRGVQAQQEEANPTPHNRGHGNSQPYPQGARRYSRRRSENESDYDFPNNYENLDELAAPSPVASPQQERRQGYLEDRYNESGSAEENLAELAVPSPLPDPKKEQGQGYLENGISGSPSSGEKSKQEVSPPRQRVSRLATEVYTVSYLVFFSILGTLARLGLQALTFYPGAPVQTGLLWTNVGGSLIMGFLSEDRQLFREEWGSLHGPRAKAEDEEKAKRQRRSPSVSKRHAAVKKTVPLYIGLATGFCGSFTSFSSFMRDAFFAMSNALNVPISHPSSAPISETIDVHRNPGYSFLALLAVLITTIGLSLMALQFGAHTALFLEPVTPSIPFLLSRKIIDRLFVLLGWGCWLAAILMAIFPPDRPGGPVGDANWTQETWRSQALFALVFAPPGCLLRFYTSLHLNGRIKAFPLGTFAVNMFGTAMEAMFLDLQRVPIGGMVGCQVIQGMSDGFCGCLTTVSTWVAELTGLRLRHAYIYGLMSVTIALSLMVIIMGSLQWTNGFENPLCIT</sequence>
<protein>
    <recommendedName>
        <fullName evidence="13">Chromosome condensation protein</fullName>
    </recommendedName>
</protein>
<organism evidence="11 12">
    <name type="scientific">Cladonia borealis</name>
    <dbReference type="NCBI Taxonomy" id="184061"/>
    <lineage>
        <taxon>Eukaryota</taxon>
        <taxon>Fungi</taxon>
        <taxon>Dikarya</taxon>
        <taxon>Ascomycota</taxon>
        <taxon>Pezizomycotina</taxon>
        <taxon>Lecanoromycetes</taxon>
        <taxon>OSLEUM clade</taxon>
        <taxon>Lecanoromycetidae</taxon>
        <taxon>Lecanorales</taxon>
        <taxon>Lecanorineae</taxon>
        <taxon>Cladoniaceae</taxon>
        <taxon>Cladonia</taxon>
    </lineage>
</organism>
<comment type="caution">
    <text evidence="11">The sequence shown here is derived from an EMBL/GenBank/DDBJ whole genome shotgun (WGS) entry which is preliminary data.</text>
</comment>
<dbReference type="Pfam" id="PF02537">
    <property type="entry name" value="CRCB"/>
    <property type="match status" value="2"/>
</dbReference>
<evidence type="ECO:0000256" key="6">
    <source>
        <dbReference type="ARBA" id="ARBA00023136"/>
    </source>
</evidence>
<keyword evidence="12" id="KW-1185">Reference proteome</keyword>
<accession>A0AA39QUC4</accession>
<keyword evidence="3" id="KW-1003">Cell membrane</keyword>
<dbReference type="EMBL" id="JAFEKC020000022">
    <property type="protein sequence ID" value="KAK0507893.1"/>
    <property type="molecule type" value="Genomic_DNA"/>
</dbReference>
<gene>
    <name evidence="11" type="ORF">JMJ35_009782</name>
</gene>
<feature type="transmembrane region" description="Helical" evidence="10">
    <location>
        <begin position="343"/>
        <end position="363"/>
    </location>
</feature>